<dbReference type="CDD" id="cd00082">
    <property type="entry name" value="HisKA"/>
    <property type="match status" value="1"/>
</dbReference>
<dbReference type="Proteomes" id="UP000199352">
    <property type="component" value="Unassembled WGS sequence"/>
</dbReference>
<evidence type="ECO:0000256" key="5">
    <source>
        <dbReference type="ARBA" id="ARBA00022679"/>
    </source>
</evidence>
<dbReference type="InterPro" id="IPR004358">
    <property type="entry name" value="Sig_transdc_His_kin-like_C"/>
</dbReference>
<keyword evidence="9" id="KW-0902">Two-component regulatory system</keyword>
<dbReference type="PANTHER" id="PTHR43711:SF1">
    <property type="entry name" value="HISTIDINE KINASE 1"/>
    <property type="match status" value="1"/>
</dbReference>
<reference evidence="14" key="1">
    <citation type="submission" date="2016-10" db="EMBL/GenBank/DDBJ databases">
        <authorList>
            <person name="Varghese N."/>
            <person name="Submissions S."/>
        </authorList>
    </citation>
    <scope>NUCLEOTIDE SEQUENCE [LARGE SCALE GENOMIC DNA]</scope>
    <source>
        <strain evidence="14">CGMCC 4.3525</strain>
    </source>
</reference>
<dbReference type="CDD" id="cd00075">
    <property type="entry name" value="HATPase"/>
    <property type="match status" value="1"/>
</dbReference>
<dbReference type="GO" id="GO:0005886">
    <property type="term" value="C:plasma membrane"/>
    <property type="evidence" value="ECO:0007669"/>
    <property type="project" value="UniProtKB-SubCell"/>
</dbReference>
<dbReference type="GO" id="GO:0000155">
    <property type="term" value="F:phosphorelay sensor kinase activity"/>
    <property type="evidence" value="ECO:0007669"/>
    <property type="project" value="InterPro"/>
</dbReference>
<evidence type="ECO:0000256" key="4">
    <source>
        <dbReference type="ARBA" id="ARBA00022553"/>
    </source>
</evidence>
<dbReference type="InterPro" id="IPR036097">
    <property type="entry name" value="HisK_dim/P_sf"/>
</dbReference>
<keyword evidence="14" id="KW-1185">Reference proteome</keyword>
<dbReference type="Pfam" id="PF02518">
    <property type="entry name" value="HATPase_c"/>
    <property type="match status" value="1"/>
</dbReference>
<dbReference type="EMBL" id="FOFR01000019">
    <property type="protein sequence ID" value="SER99601.1"/>
    <property type="molecule type" value="Genomic_DNA"/>
</dbReference>
<dbReference type="SUPFAM" id="SSF55874">
    <property type="entry name" value="ATPase domain of HSP90 chaperone/DNA topoisomerase II/histidine kinase"/>
    <property type="match status" value="1"/>
</dbReference>
<evidence type="ECO:0000256" key="10">
    <source>
        <dbReference type="SAM" id="Phobius"/>
    </source>
</evidence>
<evidence type="ECO:0000256" key="2">
    <source>
        <dbReference type="ARBA" id="ARBA00004236"/>
    </source>
</evidence>
<evidence type="ECO:0000256" key="7">
    <source>
        <dbReference type="ARBA" id="ARBA00022777"/>
    </source>
</evidence>
<dbReference type="SMART" id="SM00387">
    <property type="entry name" value="HATPase_c"/>
    <property type="match status" value="1"/>
</dbReference>
<dbReference type="PANTHER" id="PTHR43711">
    <property type="entry name" value="TWO-COMPONENT HISTIDINE KINASE"/>
    <property type="match status" value="1"/>
</dbReference>
<dbReference type="InterPro" id="IPR003661">
    <property type="entry name" value="HisK_dim/P_dom"/>
</dbReference>
<evidence type="ECO:0000256" key="1">
    <source>
        <dbReference type="ARBA" id="ARBA00000085"/>
    </source>
</evidence>
<dbReference type="EC" id="2.7.13.3" evidence="3"/>
<dbReference type="Gene3D" id="6.10.340.10">
    <property type="match status" value="1"/>
</dbReference>
<feature type="transmembrane region" description="Helical" evidence="10">
    <location>
        <begin position="12"/>
        <end position="36"/>
    </location>
</feature>
<feature type="domain" description="Histidine kinase" evidence="11">
    <location>
        <begin position="379"/>
        <end position="595"/>
    </location>
</feature>
<protein>
    <recommendedName>
        <fullName evidence="3">histidine kinase</fullName>
        <ecNumber evidence="3">2.7.13.3</ecNumber>
    </recommendedName>
</protein>
<dbReference type="InterPro" id="IPR005467">
    <property type="entry name" value="His_kinase_dom"/>
</dbReference>
<dbReference type="RefSeq" id="WP_245778178.1">
    <property type="nucleotide sequence ID" value="NZ_FOFR01000019.1"/>
</dbReference>
<dbReference type="PROSITE" id="PS50885">
    <property type="entry name" value="HAMP"/>
    <property type="match status" value="1"/>
</dbReference>
<dbReference type="PRINTS" id="PR00344">
    <property type="entry name" value="BCTRLSENSOR"/>
</dbReference>
<evidence type="ECO:0000256" key="9">
    <source>
        <dbReference type="ARBA" id="ARBA00023012"/>
    </source>
</evidence>
<evidence type="ECO:0000256" key="8">
    <source>
        <dbReference type="ARBA" id="ARBA00022989"/>
    </source>
</evidence>
<evidence type="ECO:0000259" key="11">
    <source>
        <dbReference type="PROSITE" id="PS50109"/>
    </source>
</evidence>
<accession>A0A1H9TRJ5</accession>
<keyword evidence="8 10" id="KW-1133">Transmembrane helix</keyword>
<dbReference type="Gene3D" id="1.10.287.130">
    <property type="match status" value="1"/>
</dbReference>
<evidence type="ECO:0000256" key="3">
    <source>
        <dbReference type="ARBA" id="ARBA00012438"/>
    </source>
</evidence>
<dbReference type="InterPro" id="IPR050736">
    <property type="entry name" value="Sensor_HK_Regulatory"/>
</dbReference>
<dbReference type="AlphaFoldDB" id="A0A1H9TRJ5"/>
<dbReference type="PROSITE" id="PS50109">
    <property type="entry name" value="HIS_KIN"/>
    <property type="match status" value="1"/>
</dbReference>
<keyword evidence="4" id="KW-0597">Phosphoprotein</keyword>
<evidence type="ECO:0000256" key="6">
    <source>
        <dbReference type="ARBA" id="ARBA00022692"/>
    </source>
</evidence>
<evidence type="ECO:0000313" key="13">
    <source>
        <dbReference type="EMBL" id="SER99601.1"/>
    </source>
</evidence>
<dbReference type="STRING" id="402600.SAMN05216188_11920"/>
<comment type="subcellular location">
    <subcellularLocation>
        <location evidence="2">Cell membrane</location>
    </subcellularLocation>
</comment>
<dbReference type="SMART" id="SM00388">
    <property type="entry name" value="HisKA"/>
    <property type="match status" value="1"/>
</dbReference>
<comment type="catalytic activity">
    <reaction evidence="1">
        <text>ATP + protein L-histidine = ADP + protein N-phospho-L-histidine.</text>
        <dbReference type="EC" id="2.7.13.3"/>
    </reaction>
</comment>
<organism evidence="13 14">
    <name type="scientific">Lentzea xinjiangensis</name>
    <dbReference type="NCBI Taxonomy" id="402600"/>
    <lineage>
        <taxon>Bacteria</taxon>
        <taxon>Bacillati</taxon>
        <taxon>Actinomycetota</taxon>
        <taxon>Actinomycetes</taxon>
        <taxon>Pseudonocardiales</taxon>
        <taxon>Pseudonocardiaceae</taxon>
        <taxon>Lentzea</taxon>
    </lineage>
</organism>
<dbReference type="InterPro" id="IPR003660">
    <property type="entry name" value="HAMP_dom"/>
</dbReference>
<proteinExistence type="predicted"/>
<dbReference type="Pfam" id="PF00512">
    <property type="entry name" value="HisKA"/>
    <property type="match status" value="1"/>
</dbReference>
<dbReference type="FunFam" id="3.30.565.10:FF:000006">
    <property type="entry name" value="Sensor histidine kinase WalK"/>
    <property type="match status" value="1"/>
</dbReference>
<dbReference type="InterPro" id="IPR036890">
    <property type="entry name" value="HATPase_C_sf"/>
</dbReference>
<keyword evidence="7 13" id="KW-0418">Kinase</keyword>
<dbReference type="Gene3D" id="3.30.565.10">
    <property type="entry name" value="Histidine kinase-like ATPase, C-terminal domain"/>
    <property type="match status" value="1"/>
</dbReference>
<keyword evidence="10" id="KW-0472">Membrane</keyword>
<keyword evidence="6 10" id="KW-0812">Transmembrane</keyword>
<keyword evidence="5" id="KW-0808">Transferase</keyword>
<evidence type="ECO:0000259" key="12">
    <source>
        <dbReference type="PROSITE" id="PS50885"/>
    </source>
</evidence>
<name>A0A1H9TRJ5_9PSEU</name>
<dbReference type="CDD" id="cd06225">
    <property type="entry name" value="HAMP"/>
    <property type="match status" value="1"/>
</dbReference>
<feature type="domain" description="HAMP" evidence="12">
    <location>
        <begin position="321"/>
        <end position="371"/>
    </location>
</feature>
<dbReference type="InterPro" id="IPR003594">
    <property type="entry name" value="HATPase_dom"/>
</dbReference>
<sequence>MTVRREVPLRRSLLVRLLSISLLIVVCAIVTAAWLATRGATRAIEQAQGQALSDDAQVYDTLVGYAADHASWDGVDGLLTELAGSTGRRIVLTTLDRRLIAQSSPSDQPLPARASATVDPLRTDPVLRPSTSETIDARAVGPFRLTAAERDQLHIDAQAIVRCLEGRGVRAVVHDTPSGRPVLNAGDDPKTQEHLRSSCSSWLLLNHTPTEARSFAELDTAVNDCLRDRGLPGAQALDMFVWRPHDGAIAPSAEHIDECVAEARRRQLQPFVAPAALLFTHSPSTSSRTEFALSDDDVVRIIAATGLVLAVAVAATTLLATRLTRPLRALIAAVRGPDGRWTPVPATRRDEIGLLIAAFNDLAARREQAEERRHRMVNDVAHELRTPLTTIRSWLEATQDGLTTPASDPALTALLLNETLHLQYVVDDLRDLAAADAGKLRLNPEPVRLADVLEEVVAAHSGAADAADVTVTWWTTGSPVVTADAVRLRQAVGNLVSNAVRHTPPGGDVTVRGGVDAGEVVIEVADTGTGIAPEDLPHVFERFWRADKSRSRETGGSGLGLAIVRQLVRAHGGEVEVTSTPGIGSTFTLRLPATDTPAP</sequence>
<dbReference type="SUPFAM" id="SSF47384">
    <property type="entry name" value="Homodimeric domain of signal transducing histidine kinase"/>
    <property type="match status" value="1"/>
</dbReference>
<gene>
    <name evidence="13" type="ORF">SAMN05216188_11920</name>
</gene>
<evidence type="ECO:0000313" key="14">
    <source>
        <dbReference type="Proteomes" id="UP000199352"/>
    </source>
</evidence>